<dbReference type="Proteomes" id="UP000289808">
    <property type="component" value="Unassembled WGS sequence"/>
</dbReference>
<dbReference type="InterPro" id="IPR012816">
    <property type="entry name" value="NADAR"/>
</dbReference>
<feature type="domain" description="NADAR" evidence="3">
    <location>
        <begin position="27"/>
        <end position="89"/>
    </location>
</feature>
<evidence type="ECO:0000256" key="1">
    <source>
        <dbReference type="ARBA" id="ARBA00000022"/>
    </source>
</evidence>
<evidence type="ECO:0000313" key="5">
    <source>
        <dbReference type="Proteomes" id="UP000289808"/>
    </source>
</evidence>
<evidence type="ECO:0000259" key="3">
    <source>
        <dbReference type="Pfam" id="PF08719"/>
    </source>
</evidence>
<comment type="catalytic activity">
    <reaction evidence="2">
        <text>2,5-diamino-6-hydroxy-4-(5-phosphoribosylamino)-pyrimidine + H2O = 2,5,6-triamino-4-hydroxypyrimidine + D-ribose 5-phosphate</text>
        <dbReference type="Rhea" id="RHEA:23436"/>
        <dbReference type="ChEBI" id="CHEBI:15377"/>
        <dbReference type="ChEBI" id="CHEBI:58614"/>
        <dbReference type="ChEBI" id="CHEBI:78346"/>
        <dbReference type="ChEBI" id="CHEBI:137796"/>
    </reaction>
</comment>
<dbReference type="CDD" id="cd15457">
    <property type="entry name" value="NADAR"/>
    <property type="match status" value="1"/>
</dbReference>
<gene>
    <name evidence="4" type="ORF">ERD32_10165</name>
</gene>
<evidence type="ECO:0000313" key="4">
    <source>
        <dbReference type="EMBL" id="RXF56804.1"/>
    </source>
</evidence>
<organism evidence="4 5">
    <name type="scientific">Lactobacillus crispatus</name>
    <dbReference type="NCBI Taxonomy" id="47770"/>
    <lineage>
        <taxon>Bacteria</taxon>
        <taxon>Bacillati</taxon>
        <taxon>Bacillota</taxon>
        <taxon>Bacilli</taxon>
        <taxon>Lactobacillales</taxon>
        <taxon>Lactobacillaceae</taxon>
        <taxon>Lactobacillus</taxon>
    </lineage>
</organism>
<evidence type="ECO:0000256" key="2">
    <source>
        <dbReference type="ARBA" id="ARBA00000751"/>
    </source>
</evidence>
<name>A0A4Q0LRG8_9LACO</name>
<accession>A0A4Q0LRG8</accession>
<comment type="catalytic activity">
    <reaction evidence="1">
        <text>5-amino-6-(5-phospho-D-ribosylamino)uracil + H2O = 5,6-diaminouracil + D-ribose 5-phosphate</text>
        <dbReference type="Rhea" id="RHEA:55020"/>
        <dbReference type="ChEBI" id="CHEBI:15377"/>
        <dbReference type="ChEBI" id="CHEBI:46252"/>
        <dbReference type="ChEBI" id="CHEBI:58453"/>
        <dbReference type="ChEBI" id="CHEBI:78346"/>
    </reaction>
</comment>
<dbReference type="AlphaFoldDB" id="A0A4Q0LRG8"/>
<comment type="caution">
    <text evidence="4">The sequence shown here is derived from an EMBL/GenBank/DDBJ whole genome shotgun (WGS) entry which is preliminary data.</text>
</comment>
<dbReference type="InterPro" id="IPR037238">
    <property type="entry name" value="YbiA-like_sf"/>
</dbReference>
<protein>
    <submittedName>
        <fullName evidence="4">NADAR family protein</fullName>
    </submittedName>
</protein>
<dbReference type="Gene3D" id="1.10.357.40">
    <property type="entry name" value="YbiA-like"/>
    <property type="match status" value="1"/>
</dbReference>
<dbReference type="SUPFAM" id="SSF143990">
    <property type="entry name" value="YbiA-like"/>
    <property type="match status" value="1"/>
</dbReference>
<proteinExistence type="predicted"/>
<sequence>MAKRMKWVIRNQWVKFISFKLKTAFNMMAKFDQDEFSKKALLATKKLNLIEANPNDNQWGGHCSLQDDFTKATGLNKQGKLLMEVRNTLSN</sequence>
<dbReference type="Pfam" id="PF08719">
    <property type="entry name" value="NADAR"/>
    <property type="match status" value="1"/>
</dbReference>
<reference evidence="4 5" key="1">
    <citation type="submission" date="2019-01" db="EMBL/GenBank/DDBJ databases">
        <title>The genome sequence of Lactobacillus crispatus L49.</title>
        <authorList>
            <person name="Zhong J."/>
            <person name="Zhang J."/>
        </authorList>
    </citation>
    <scope>NUCLEOTIDE SEQUENCE [LARGE SCALE GENOMIC DNA]</scope>
    <source>
        <strain evidence="4 5">L49</strain>
    </source>
</reference>
<dbReference type="EMBL" id="SCLX01000079">
    <property type="protein sequence ID" value="RXF56804.1"/>
    <property type="molecule type" value="Genomic_DNA"/>
</dbReference>